<keyword evidence="2" id="KW-1185">Reference proteome</keyword>
<evidence type="ECO:0000313" key="1">
    <source>
        <dbReference type="EMBL" id="GLT18693.1"/>
    </source>
</evidence>
<proteinExistence type="predicted"/>
<accession>A0ABQ6EZM4</accession>
<dbReference type="Proteomes" id="UP001157138">
    <property type="component" value="Unassembled WGS sequence"/>
</dbReference>
<gene>
    <name evidence="1" type="ORF">GCM10007938_24740</name>
</gene>
<comment type="caution">
    <text evidence="1">The sequence shown here is derived from an EMBL/GenBank/DDBJ whole genome shotgun (WGS) entry which is preliminary data.</text>
</comment>
<protein>
    <submittedName>
        <fullName evidence="1">Uncharacterized protein</fullName>
    </submittedName>
</protein>
<dbReference type="EMBL" id="BSPW01000052">
    <property type="protein sequence ID" value="GLT18693.1"/>
    <property type="molecule type" value="Genomic_DNA"/>
</dbReference>
<sequence length="75" mass="9077">MNKLTSESNYYNDDLELSMNDSKESVLENNEDNILSEEETLDWSIDNDYLDIYESIDVIYYDNEYMREINCDFDY</sequence>
<name>A0ABQ6EZM4_9VIBR</name>
<organism evidence="1 2">
    <name type="scientific">Vibrio zhanjiangensis</name>
    <dbReference type="NCBI Taxonomy" id="1046128"/>
    <lineage>
        <taxon>Bacteria</taxon>
        <taxon>Pseudomonadati</taxon>
        <taxon>Pseudomonadota</taxon>
        <taxon>Gammaproteobacteria</taxon>
        <taxon>Vibrionales</taxon>
        <taxon>Vibrionaceae</taxon>
        <taxon>Vibrio</taxon>
    </lineage>
</organism>
<dbReference type="RefSeq" id="WP_284192573.1">
    <property type="nucleotide sequence ID" value="NZ_BSPW01000052.1"/>
</dbReference>
<reference evidence="2" key="1">
    <citation type="journal article" date="2019" name="Int. J. Syst. Evol. Microbiol.">
        <title>The Global Catalogue of Microorganisms (GCM) 10K type strain sequencing project: providing services to taxonomists for standard genome sequencing and annotation.</title>
        <authorList>
            <consortium name="The Broad Institute Genomics Platform"/>
            <consortium name="The Broad Institute Genome Sequencing Center for Infectious Disease"/>
            <person name="Wu L."/>
            <person name="Ma J."/>
        </authorList>
    </citation>
    <scope>NUCLEOTIDE SEQUENCE [LARGE SCALE GENOMIC DNA]</scope>
    <source>
        <strain evidence="2">NBRC 108723</strain>
    </source>
</reference>
<evidence type="ECO:0000313" key="2">
    <source>
        <dbReference type="Proteomes" id="UP001157138"/>
    </source>
</evidence>